<feature type="compositionally biased region" description="Polar residues" evidence="1">
    <location>
        <begin position="69"/>
        <end position="90"/>
    </location>
</feature>
<name>A0AAV4IDD3_9GAST</name>
<feature type="region of interest" description="Disordered" evidence="1">
    <location>
        <begin position="69"/>
        <end position="110"/>
    </location>
</feature>
<dbReference type="AlphaFoldDB" id="A0AAV4IDD3"/>
<sequence>MVLVLLHRRYQHAQFYIDKSKKIRGKKFRNEKSCNQYRDSNDTCSDWLLSPRHVLSVKCSEYCSWCSHTGPGTDSGGSNSSRGKTASTWGRPSCFVSVGGSLNNPSPRPL</sequence>
<reference evidence="2 3" key="1">
    <citation type="journal article" date="2021" name="Elife">
        <title>Chloroplast acquisition without the gene transfer in kleptoplastic sea slugs, Plakobranchus ocellatus.</title>
        <authorList>
            <person name="Maeda T."/>
            <person name="Takahashi S."/>
            <person name="Yoshida T."/>
            <person name="Shimamura S."/>
            <person name="Takaki Y."/>
            <person name="Nagai Y."/>
            <person name="Toyoda A."/>
            <person name="Suzuki Y."/>
            <person name="Arimoto A."/>
            <person name="Ishii H."/>
            <person name="Satoh N."/>
            <person name="Nishiyama T."/>
            <person name="Hasebe M."/>
            <person name="Maruyama T."/>
            <person name="Minagawa J."/>
            <person name="Obokata J."/>
            <person name="Shigenobu S."/>
        </authorList>
    </citation>
    <scope>NUCLEOTIDE SEQUENCE [LARGE SCALE GENOMIC DNA]</scope>
</reference>
<dbReference type="EMBL" id="BMAT01009456">
    <property type="protein sequence ID" value="GFS06621.1"/>
    <property type="molecule type" value="Genomic_DNA"/>
</dbReference>
<accession>A0AAV4IDD3</accession>
<comment type="caution">
    <text evidence="2">The sequence shown here is derived from an EMBL/GenBank/DDBJ whole genome shotgun (WGS) entry which is preliminary data.</text>
</comment>
<evidence type="ECO:0008006" key="4">
    <source>
        <dbReference type="Google" id="ProtNLM"/>
    </source>
</evidence>
<proteinExistence type="predicted"/>
<gene>
    <name evidence="2" type="ORF">ElyMa_004709900</name>
</gene>
<evidence type="ECO:0000313" key="2">
    <source>
        <dbReference type="EMBL" id="GFS06621.1"/>
    </source>
</evidence>
<dbReference type="Proteomes" id="UP000762676">
    <property type="component" value="Unassembled WGS sequence"/>
</dbReference>
<keyword evidence="3" id="KW-1185">Reference proteome</keyword>
<feature type="compositionally biased region" description="Polar residues" evidence="1">
    <location>
        <begin position="100"/>
        <end position="110"/>
    </location>
</feature>
<organism evidence="2 3">
    <name type="scientific">Elysia marginata</name>
    <dbReference type="NCBI Taxonomy" id="1093978"/>
    <lineage>
        <taxon>Eukaryota</taxon>
        <taxon>Metazoa</taxon>
        <taxon>Spiralia</taxon>
        <taxon>Lophotrochozoa</taxon>
        <taxon>Mollusca</taxon>
        <taxon>Gastropoda</taxon>
        <taxon>Heterobranchia</taxon>
        <taxon>Euthyneura</taxon>
        <taxon>Panpulmonata</taxon>
        <taxon>Sacoglossa</taxon>
        <taxon>Placobranchoidea</taxon>
        <taxon>Plakobranchidae</taxon>
        <taxon>Elysia</taxon>
    </lineage>
</organism>
<evidence type="ECO:0000256" key="1">
    <source>
        <dbReference type="SAM" id="MobiDB-lite"/>
    </source>
</evidence>
<protein>
    <recommendedName>
        <fullName evidence="4">ShKT domain-containing protein</fullName>
    </recommendedName>
</protein>
<evidence type="ECO:0000313" key="3">
    <source>
        <dbReference type="Proteomes" id="UP000762676"/>
    </source>
</evidence>